<dbReference type="EMBL" id="CAADJD010000001">
    <property type="protein sequence ID" value="VFS54804.1"/>
    <property type="molecule type" value="Genomic_DNA"/>
</dbReference>
<evidence type="ECO:0000313" key="1">
    <source>
        <dbReference type="EMBL" id="VFS54804.1"/>
    </source>
</evidence>
<dbReference type="Proteomes" id="UP000401081">
    <property type="component" value="Unassembled WGS sequence"/>
</dbReference>
<evidence type="ECO:0000313" key="2">
    <source>
        <dbReference type="Proteomes" id="UP000401081"/>
    </source>
</evidence>
<gene>
    <name evidence="1" type="ORF">NCTC12993_00029</name>
</gene>
<protein>
    <submittedName>
        <fullName evidence="1">Uncharacterized protein</fullName>
    </submittedName>
</protein>
<dbReference type="Pfam" id="PF11739">
    <property type="entry name" value="YdbH-like"/>
    <property type="match status" value="1"/>
</dbReference>
<sequence>MKGHLESTLQVPQVPSLVDAELNWDGNQGQLVMMARGEDDPLVDFPWQLTEQQAHHQ</sequence>
<name>A0A485A221_KLUCR</name>
<proteinExistence type="predicted"/>
<keyword evidence="2" id="KW-1185">Reference proteome</keyword>
<organism evidence="1 2">
    <name type="scientific">Kluyvera cryocrescens</name>
    <name type="common">Kluyvera citrophila</name>
    <dbReference type="NCBI Taxonomy" id="580"/>
    <lineage>
        <taxon>Bacteria</taxon>
        <taxon>Pseudomonadati</taxon>
        <taxon>Pseudomonadota</taxon>
        <taxon>Gammaproteobacteria</taxon>
        <taxon>Enterobacterales</taxon>
        <taxon>Enterobacteriaceae</taxon>
        <taxon>Kluyvera</taxon>
    </lineage>
</organism>
<reference evidence="1 2" key="1">
    <citation type="submission" date="2019-03" db="EMBL/GenBank/DDBJ databases">
        <authorList>
            <consortium name="Pathogen Informatics"/>
        </authorList>
    </citation>
    <scope>NUCLEOTIDE SEQUENCE [LARGE SCALE GENOMIC DNA]</scope>
    <source>
        <strain evidence="1 2">NCTC12993</strain>
    </source>
</reference>
<dbReference type="InterPro" id="IPR021730">
    <property type="entry name" value="YdbH"/>
</dbReference>
<dbReference type="AlphaFoldDB" id="A0A485A221"/>
<accession>A0A485A221</accession>